<evidence type="ECO:0000313" key="3">
    <source>
        <dbReference type="EMBL" id="EEF43262.1"/>
    </source>
</evidence>
<feature type="signal peptide" evidence="2">
    <location>
        <begin position="1"/>
        <end position="22"/>
    </location>
</feature>
<dbReference type="AlphaFoldDB" id="B9RZ82"/>
<keyword evidence="2" id="KW-0732">Signal</keyword>
<dbReference type="EMBL" id="EQ973834">
    <property type="protein sequence ID" value="EEF43262.1"/>
    <property type="molecule type" value="Genomic_DNA"/>
</dbReference>
<gene>
    <name evidence="3" type="ORF">RCOM_0936070</name>
</gene>
<evidence type="ECO:0000313" key="4">
    <source>
        <dbReference type="Proteomes" id="UP000008311"/>
    </source>
</evidence>
<dbReference type="Proteomes" id="UP000008311">
    <property type="component" value="Unassembled WGS sequence"/>
</dbReference>
<feature type="region of interest" description="Disordered" evidence="1">
    <location>
        <begin position="64"/>
        <end position="104"/>
    </location>
</feature>
<dbReference type="InParanoid" id="B9RZ82"/>
<feature type="compositionally biased region" description="Pro residues" evidence="1">
    <location>
        <begin position="78"/>
        <end position="95"/>
    </location>
</feature>
<evidence type="ECO:0000256" key="1">
    <source>
        <dbReference type="SAM" id="MobiDB-lite"/>
    </source>
</evidence>
<reference evidence="4" key="1">
    <citation type="journal article" date="2010" name="Nat. Biotechnol.">
        <title>Draft genome sequence of the oilseed species Ricinus communis.</title>
        <authorList>
            <person name="Chan A.P."/>
            <person name="Crabtree J."/>
            <person name="Zhao Q."/>
            <person name="Lorenzi H."/>
            <person name="Orvis J."/>
            <person name="Puiu D."/>
            <person name="Melake-Berhan A."/>
            <person name="Jones K.M."/>
            <person name="Redman J."/>
            <person name="Chen G."/>
            <person name="Cahoon E.B."/>
            <person name="Gedil M."/>
            <person name="Stanke M."/>
            <person name="Haas B.J."/>
            <person name="Wortman J.R."/>
            <person name="Fraser-Liggett C.M."/>
            <person name="Ravel J."/>
            <person name="Rabinowicz P.D."/>
        </authorList>
    </citation>
    <scope>NUCLEOTIDE SEQUENCE [LARGE SCALE GENOMIC DNA]</scope>
    <source>
        <strain evidence="4">cv. Hale</strain>
    </source>
</reference>
<evidence type="ECO:0000256" key="2">
    <source>
        <dbReference type="SAM" id="SignalP"/>
    </source>
</evidence>
<keyword evidence="4" id="KW-1185">Reference proteome</keyword>
<feature type="chain" id="PRO_5002891402" evidence="2">
    <location>
        <begin position="23"/>
        <end position="146"/>
    </location>
</feature>
<name>B9RZ82_RICCO</name>
<protein>
    <submittedName>
        <fullName evidence="3">Uncharacterized protein</fullName>
    </submittedName>
</protein>
<sequence>MAAPQWVYIALLISLTLPMCSTQIISGKQINDDDSRSYNTGVMSNKGTLAGRFSELDGLIWPTPPSTLNSRPDTLEYPFPPPRPCMRPPPPPPPIDDSDDEGDAAKEKWAYTKRNMAIVDLTRALHDLVKALKKAYRTLDIAAVEH</sequence>
<organism evidence="3 4">
    <name type="scientific">Ricinus communis</name>
    <name type="common">Castor bean</name>
    <dbReference type="NCBI Taxonomy" id="3988"/>
    <lineage>
        <taxon>Eukaryota</taxon>
        <taxon>Viridiplantae</taxon>
        <taxon>Streptophyta</taxon>
        <taxon>Embryophyta</taxon>
        <taxon>Tracheophyta</taxon>
        <taxon>Spermatophyta</taxon>
        <taxon>Magnoliopsida</taxon>
        <taxon>eudicotyledons</taxon>
        <taxon>Gunneridae</taxon>
        <taxon>Pentapetalae</taxon>
        <taxon>rosids</taxon>
        <taxon>fabids</taxon>
        <taxon>Malpighiales</taxon>
        <taxon>Euphorbiaceae</taxon>
        <taxon>Acalyphoideae</taxon>
        <taxon>Acalypheae</taxon>
        <taxon>Ricinus</taxon>
    </lineage>
</organism>
<accession>B9RZ82</accession>
<proteinExistence type="predicted"/>